<dbReference type="GO" id="GO:0005886">
    <property type="term" value="C:plasma membrane"/>
    <property type="evidence" value="ECO:0007669"/>
    <property type="project" value="TreeGrafter"/>
</dbReference>
<keyword evidence="6 9" id="KW-1015">Disulfide bond</keyword>
<dbReference type="PANTHER" id="PTHR10225:SF2">
    <property type="entry name" value="LYMPHATIC VESSEL ENDOTHELIAL HYALURONIC ACID RECEPTOR 1"/>
    <property type="match status" value="1"/>
</dbReference>
<feature type="compositionally biased region" description="Low complexity" evidence="10">
    <location>
        <begin position="145"/>
        <end position="167"/>
    </location>
</feature>
<dbReference type="InterPro" id="IPR016187">
    <property type="entry name" value="CTDL_fold"/>
</dbReference>
<feature type="domain" description="Link" evidence="13">
    <location>
        <begin position="33"/>
        <end position="130"/>
    </location>
</feature>
<dbReference type="PRINTS" id="PR01265">
    <property type="entry name" value="LINKMODULE"/>
</dbReference>
<dbReference type="KEGG" id="char:116217954"/>
<evidence type="ECO:0000256" key="7">
    <source>
        <dbReference type="ARBA" id="ARBA00023170"/>
    </source>
</evidence>
<evidence type="ECO:0000313" key="16">
    <source>
        <dbReference type="RefSeq" id="XP_042558694.1"/>
    </source>
</evidence>
<name>A0A6P8ESI0_CLUHA</name>
<dbReference type="GO" id="GO:0005540">
    <property type="term" value="F:hyaluronic acid binding"/>
    <property type="evidence" value="ECO:0007669"/>
    <property type="project" value="InterPro"/>
</dbReference>
<dbReference type="AlphaFoldDB" id="A0A6P8ESI0"/>
<keyword evidence="14" id="KW-1185">Reference proteome</keyword>
<evidence type="ECO:0000256" key="12">
    <source>
        <dbReference type="SAM" id="SignalP"/>
    </source>
</evidence>
<feature type="region of interest" description="Disordered" evidence="10">
    <location>
        <begin position="145"/>
        <end position="174"/>
    </location>
</feature>
<feature type="transmembrane region" description="Helical" evidence="11">
    <location>
        <begin position="189"/>
        <end position="209"/>
    </location>
</feature>
<evidence type="ECO:0000256" key="3">
    <source>
        <dbReference type="ARBA" id="ARBA00022729"/>
    </source>
</evidence>
<dbReference type="PROSITE" id="PS01241">
    <property type="entry name" value="LINK_1"/>
    <property type="match status" value="1"/>
</dbReference>
<dbReference type="CTD" id="560618"/>
<dbReference type="OrthoDB" id="9938473at2759"/>
<evidence type="ECO:0000256" key="2">
    <source>
        <dbReference type="ARBA" id="ARBA00022692"/>
    </source>
</evidence>
<keyword evidence="8" id="KW-0325">Glycoprotein</keyword>
<dbReference type="InterPro" id="IPR043210">
    <property type="entry name" value="CD44_antigen-like"/>
</dbReference>
<keyword evidence="5 11" id="KW-0472">Membrane</keyword>
<reference evidence="15 16" key="1">
    <citation type="submission" date="2025-04" db="UniProtKB">
        <authorList>
            <consortium name="RefSeq"/>
        </authorList>
    </citation>
    <scope>IDENTIFICATION</scope>
</reference>
<dbReference type="InterPro" id="IPR016186">
    <property type="entry name" value="C-type_lectin-like/link_sf"/>
</dbReference>
<evidence type="ECO:0000259" key="13">
    <source>
        <dbReference type="PROSITE" id="PS50963"/>
    </source>
</evidence>
<feature type="signal peptide" evidence="12">
    <location>
        <begin position="1"/>
        <end position="17"/>
    </location>
</feature>
<dbReference type="Proteomes" id="UP000515152">
    <property type="component" value="Chromosome 20"/>
</dbReference>
<comment type="subcellular location">
    <subcellularLocation>
        <location evidence="1">Membrane</location>
        <topology evidence="1">Single-pass membrane protein</topology>
    </subcellularLocation>
</comment>
<evidence type="ECO:0000256" key="11">
    <source>
        <dbReference type="SAM" id="Phobius"/>
    </source>
</evidence>
<evidence type="ECO:0000256" key="1">
    <source>
        <dbReference type="ARBA" id="ARBA00004167"/>
    </source>
</evidence>
<dbReference type="InterPro" id="IPR000538">
    <property type="entry name" value="Link_dom"/>
</dbReference>
<evidence type="ECO:0000256" key="6">
    <source>
        <dbReference type="ARBA" id="ARBA00023157"/>
    </source>
</evidence>
<dbReference type="Gene3D" id="3.10.100.10">
    <property type="entry name" value="Mannose-Binding Protein A, subunit A"/>
    <property type="match status" value="1"/>
</dbReference>
<gene>
    <name evidence="15 16" type="primary">lyve1a</name>
</gene>
<feature type="chain" id="PRO_5044652742" evidence="12">
    <location>
        <begin position="18"/>
        <end position="289"/>
    </location>
</feature>
<evidence type="ECO:0000256" key="9">
    <source>
        <dbReference type="PROSITE-ProRule" id="PRU00323"/>
    </source>
</evidence>
<keyword evidence="2 11" id="KW-0812">Transmembrane</keyword>
<evidence type="ECO:0000256" key="4">
    <source>
        <dbReference type="ARBA" id="ARBA00022989"/>
    </source>
</evidence>
<dbReference type="GO" id="GO:0004888">
    <property type="term" value="F:transmembrane signaling receptor activity"/>
    <property type="evidence" value="ECO:0007669"/>
    <property type="project" value="TreeGrafter"/>
</dbReference>
<keyword evidence="3 12" id="KW-0732">Signal</keyword>
<dbReference type="SMART" id="SM00445">
    <property type="entry name" value="LINK"/>
    <property type="match status" value="1"/>
</dbReference>
<dbReference type="PROSITE" id="PS50963">
    <property type="entry name" value="LINK_2"/>
    <property type="match status" value="1"/>
</dbReference>
<dbReference type="PANTHER" id="PTHR10225">
    <property type="entry name" value="HYALURONAN RECEPTOR"/>
    <property type="match status" value="1"/>
</dbReference>
<evidence type="ECO:0000313" key="15">
    <source>
        <dbReference type="RefSeq" id="XP_031413792.1"/>
    </source>
</evidence>
<organism evidence="14 15">
    <name type="scientific">Clupea harengus</name>
    <name type="common">Atlantic herring</name>
    <dbReference type="NCBI Taxonomy" id="7950"/>
    <lineage>
        <taxon>Eukaryota</taxon>
        <taxon>Metazoa</taxon>
        <taxon>Chordata</taxon>
        <taxon>Craniata</taxon>
        <taxon>Vertebrata</taxon>
        <taxon>Euteleostomi</taxon>
        <taxon>Actinopterygii</taxon>
        <taxon>Neopterygii</taxon>
        <taxon>Teleostei</taxon>
        <taxon>Clupei</taxon>
        <taxon>Clupeiformes</taxon>
        <taxon>Clupeoidei</taxon>
        <taxon>Clupeidae</taxon>
        <taxon>Clupea</taxon>
    </lineage>
</organism>
<dbReference type="GeneID" id="116217954"/>
<dbReference type="GO" id="GO:0007155">
    <property type="term" value="P:cell adhesion"/>
    <property type="evidence" value="ECO:0007669"/>
    <property type="project" value="InterPro"/>
</dbReference>
<evidence type="ECO:0000256" key="5">
    <source>
        <dbReference type="ARBA" id="ARBA00023136"/>
    </source>
</evidence>
<comment type="caution">
    <text evidence="9">Lacks conserved residue(s) required for the propagation of feature annotation.</text>
</comment>
<dbReference type="SUPFAM" id="SSF56436">
    <property type="entry name" value="C-type lectin-like"/>
    <property type="match status" value="1"/>
</dbReference>
<sequence>MARVWLLLSLLLSTHLAHLHQVKRLPEDGSVAGVFQLSQLKEGRSTELIYSFNVSVAREVCLQRGVAMATKVQVEQARRHGLQTCRYGWVDEQIVVIPRVEASPACGQNNTGLVLWRVPVGKHFDVFCFNQTDLELQLLATTTTTQPLRTRTAPRPSSSPPLLLSSPPGSPVEEALSSRQIGVGEVPTVLLITAVCVLLLLGFTSLWFIRRKGSCCPLLAGGAHCQPSKTELKEACVVPLTFTQSEHTSPTSNQSEHTSPASTQSEHTSPTSTQSEHTSPTSTQSEEAP</sequence>
<dbReference type="RefSeq" id="XP_031413792.1">
    <property type="nucleotide sequence ID" value="XM_031557932.2"/>
</dbReference>
<keyword evidence="7 15" id="KW-0675">Receptor</keyword>
<proteinExistence type="predicted"/>
<protein>
    <submittedName>
        <fullName evidence="15 16">Lymphatic vessel endothelial hyaluronic acid receptor 1a</fullName>
    </submittedName>
</protein>
<dbReference type="RefSeq" id="XP_042558694.1">
    <property type="nucleotide sequence ID" value="XM_042702760.1"/>
</dbReference>
<dbReference type="Pfam" id="PF00193">
    <property type="entry name" value="Xlink"/>
    <property type="match status" value="1"/>
</dbReference>
<evidence type="ECO:0000256" key="8">
    <source>
        <dbReference type="ARBA" id="ARBA00023180"/>
    </source>
</evidence>
<evidence type="ECO:0000313" key="14">
    <source>
        <dbReference type="Proteomes" id="UP000515152"/>
    </source>
</evidence>
<feature type="disulfide bond" evidence="9">
    <location>
        <begin position="85"/>
        <end position="106"/>
    </location>
</feature>
<evidence type="ECO:0000256" key="10">
    <source>
        <dbReference type="SAM" id="MobiDB-lite"/>
    </source>
</evidence>
<feature type="region of interest" description="Disordered" evidence="10">
    <location>
        <begin position="244"/>
        <end position="289"/>
    </location>
</feature>
<accession>A0A6P8ESI0</accession>
<keyword evidence="4 11" id="KW-1133">Transmembrane helix</keyword>